<dbReference type="InterPro" id="IPR012902">
    <property type="entry name" value="N_methyl_site"/>
</dbReference>
<reference evidence="2 3" key="1">
    <citation type="submission" date="2016-10" db="EMBL/GenBank/DDBJ databases">
        <authorList>
            <person name="de Groot N.N."/>
        </authorList>
    </citation>
    <scope>NUCLEOTIDE SEQUENCE [LARGE SCALE GENOMIC DNA]</scope>
    <source>
        <strain evidence="2 3">DSM 16957</strain>
    </source>
</reference>
<dbReference type="OrthoDB" id="5801210at2"/>
<protein>
    <submittedName>
        <fullName evidence="2">General secretion pathway protein J</fullName>
    </submittedName>
</protein>
<dbReference type="PROSITE" id="PS00409">
    <property type="entry name" value="PROKAR_NTER_METHYL"/>
    <property type="match status" value="1"/>
</dbReference>
<gene>
    <name evidence="2" type="ORF">SAMN04488509_11383</name>
</gene>
<dbReference type="RefSeq" id="WP_091244938.1">
    <property type="nucleotide sequence ID" value="NZ_FNAG01000013.1"/>
</dbReference>
<evidence type="ECO:0000313" key="2">
    <source>
        <dbReference type="EMBL" id="SDE00955.1"/>
    </source>
</evidence>
<dbReference type="AlphaFoldDB" id="A0A1G6ZGL3"/>
<sequence length="239" mass="26953">MKQDARGFTLVEILIATSLLALMILGAMAALSSSVRAVRSGQALVNRTDSVRIAQEFLRRQLSQALALPFERSDDLGMVFVFEGSDRDLKFVAPMPGHLARGGPHVQQISIGDGERGQKRIEFTHALLNGYGDLQNRPDERPPVVVLEGLQDAYFEYRSVDENGQLMPWSRDWDHPQFLPMMVRLVAEFPRERPQHWPQFEVPVHAGAGGSVSSFYSRTSFQRRARDRDRDSPGKPPQR</sequence>
<accession>A0A1G6ZGL3</accession>
<proteinExistence type="predicted"/>
<dbReference type="Pfam" id="PF07963">
    <property type="entry name" value="N_methyl"/>
    <property type="match status" value="1"/>
</dbReference>
<dbReference type="Proteomes" id="UP000199603">
    <property type="component" value="Unassembled WGS sequence"/>
</dbReference>
<evidence type="ECO:0000256" key="1">
    <source>
        <dbReference type="SAM" id="MobiDB-lite"/>
    </source>
</evidence>
<evidence type="ECO:0000313" key="3">
    <source>
        <dbReference type="Proteomes" id="UP000199603"/>
    </source>
</evidence>
<feature type="compositionally biased region" description="Basic and acidic residues" evidence="1">
    <location>
        <begin position="224"/>
        <end position="233"/>
    </location>
</feature>
<organism evidence="2 3">
    <name type="scientific">Aquimonas voraii</name>
    <dbReference type="NCBI Taxonomy" id="265719"/>
    <lineage>
        <taxon>Bacteria</taxon>
        <taxon>Pseudomonadati</taxon>
        <taxon>Pseudomonadota</taxon>
        <taxon>Gammaproteobacteria</taxon>
        <taxon>Lysobacterales</taxon>
        <taxon>Lysobacteraceae</taxon>
        <taxon>Aquimonas</taxon>
    </lineage>
</organism>
<dbReference type="EMBL" id="FNAG01000013">
    <property type="protein sequence ID" value="SDE00955.1"/>
    <property type="molecule type" value="Genomic_DNA"/>
</dbReference>
<name>A0A1G6ZGL3_9GAMM</name>
<feature type="region of interest" description="Disordered" evidence="1">
    <location>
        <begin position="217"/>
        <end position="239"/>
    </location>
</feature>
<dbReference type="STRING" id="265719.SAMN04488509_11383"/>
<keyword evidence="3" id="KW-1185">Reference proteome</keyword>
<dbReference type="NCBIfam" id="TIGR02532">
    <property type="entry name" value="IV_pilin_GFxxxE"/>
    <property type="match status" value="1"/>
</dbReference>